<keyword evidence="2" id="KW-0378">Hydrolase</keyword>
<protein>
    <submittedName>
        <fullName evidence="2">Alpha/beta fold hydrolase</fullName>
    </submittedName>
</protein>
<comment type="caution">
    <text evidence="2">The sequence shown here is derived from an EMBL/GenBank/DDBJ whole genome shotgun (WGS) entry which is preliminary data.</text>
</comment>
<evidence type="ECO:0000313" key="2">
    <source>
        <dbReference type="EMBL" id="MFD1779582.1"/>
    </source>
</evidence>
<evidence type="ECO:0000313" key="3">
    <source>
        <dbReference type="Proteomes" id="UP001597227"/>
    </source>
</evidence>
<dbReference type="PRINTS" id="PR00412">
    <property type="entry name" value="EPOXHYDRLASE"/>
</dbReference>
<dbReference type="GO" id="GO:0016787">
    <property type="term" value="F:hydrolase activity"/>
    <property type="evidence" value="ECO:0007669"/>
    <property type="project" value="UniProtKB-KW"/>
</dbReference>
<gene>
    <name evidence="2" type="ORF">ACFSFW_13040</name>
</gene>
<name>A0ABW4MNK0_9BACI</name>
<dbReference type="RefSeq" id="WP_388038917.1">
    <property type="nucleotide sequence ID" value="NZ_JBHUEK010000020.1"/>
</dbReference>
<dbReference type="PRINTS" id="PR00111">
    <property type="entry name" value="ABHYDROLASE"/>
</dbReference>
<proteinExistence type="predicted"/>
<organism evidence="2 3">
    <name type="scientific">Fredinandcohnia salidurans</name>
    <dbReference type="NCBI Taxonomy" id="2595041"/>
    <lineage>
        <taxon>Bacteria</taxon>
        <taxon>Bacillati</taxon>
        <taxon>Bacillota</taxon>
        <taxon>Bacilli</taxon>
        <taxon>Bacillales</taxon>
        <taxon>Bacillaceae</taxon>
        <taxon>Fredinandcohnia</taxon>
    </lineage>
</organism>
<dbReference type="PANTHER" id="PTHR43798">
    <property type="entry name" value="MONOACYLGLYCEROL LIPASE"/>
    <property type="match status" value="1"/>
</dbReference>
<dbReference type="InterPro" id="IPR029058">
    <property type="entry name" value="AB_hydrolase_fold"/>
</dbReference>
<accession>A0ABW4MNK0</accession>
<dbReference type="SUPFAM" id="SSF53474">
    <property type="entry name" value="alpha/beta-Hydrolases"/>
    <property type="match status" value="1"/>
</dbReference>
<sequence length="303" mass="34504">MLAIELKTVNLANGETLGYREREGGEKVLLLIHGNMTSSKHWDILIDKIDNDYKIIAVDMRGFGISSYNKPIQSIKDFSDDIKLFVDELGLSDFIIAGWSTGGTVGMQFVADYPGYCNKLILVESVSTRGIALYEVNSEGKEDYSKRLKTYEDILKDPLRIIPIQNAYDTRNKEVLKAIWNALIYTHNLPDENHYDEYLDDMLTQRNLAEVYYSLNKYNISEYHNGLVEGNGLVKKIKIPVLILRGDRDLVITDKMTKEIVEDLGEVGTFIELADCGHSPLIDNLDLLLKHIHEFIEQKEPAK</sequence>
<evidence type="ECO:0000259" key="1">
    <source>
        <dbReference type="Pfam" id="PF00561"/>
    </source>
</evidence>
<keyword evidence="3" id="KW-1185">Reference proteome</keyword>
<dbReference type="InterPro" id="IPR000073">
    <property type="entry name" value="AB_hydrolase_1"/>
</dbReference>
<feature type="domain" description="AB hydrolase-1" evidence="1">
    <location>
        <begin position="28"/>
        <end position="284"/>
    </location>
</feature>
<dbReference type="Gene3D" id="3.40.50.1820">
    <property type="entry name" value="alpha/beta hydrolase"/>
    <property type="match status" value="1"/>
</dbReference>
<dbReference type="Proteomes" id="UP001597227">
    <property type="component" value="Unassembled WGS sequence"/>
</dbReference>
<dbReference type="EMBL" id="JBHUEK010000020">
    <property type="protein sequence ID" value="MFD1779582.1"/>
    <property type="molecule type" value="Genomic_DNA"/>
</dbReference>
<reference evidence="3" key="1">
    <citation type="journal article" date="2019" name="Int. J. Syst. Evol. Microbiol.">
        <title>The Global Catalogue of Microorganisms (GCM) 10K type strain sequencing project: providing services to taxonomists for standard genome sequencing and annotation.</title>
        <authorList>
            <consortium name="The Broad Institute Genomics Platform"/>
            <consortium name="The Broad Institute Genome Sequencing Center for Infectious Disease"/>
            <person name="Wu L."/>
            <person name="Ma J."/>
        </authorList>
    </citation>
    <scope>NUCLEOTIDE SEQUENCE [LARGE SCALE GENOMIC DNA]</scope>
    <source>
        <strain evidence="3">CCUG 15531</strain>
    </source>
</reference>
<dbReference type="Pfam" id="PF00561">
    <property type="entry name" value="Abhydrolase_1"/>
    <property type="match status" value="1"/>
</dbReference>
<dbReference type="InterPro" id="IPR000639">
    <property type="entry name" value="Epox_hydrolase-like"/>
</dbReference>
<dbReference type="InterPro" id="IPR050266">
    <property type="entry name" value="AB_hydrolase_sf"/>
</dbReference>